<dbReference type="EMBL" id="JAADJG010000129">
    <property type="protein sequence ID" value="KAF4454286.1"/>
    <property type="molecule type" value="Genomic_DNA"/>
</dbReference>
<dbReference type="AlphaFoldDB" id="A0A8H4KQN9"/>
<comment type="subunit">
    <text evidence="1">Component of the NuA4 histone acetyltransferase complex.</text>
</comment>
<dbReference type="InterPro" id="IPR000953">
    <property type="entry name" value="Chromo/chromo_shadow_dom"/>
</dbReference>
<gene>
    <name evidence="4" type="ORF">F53441_3160</name>
</gene>
<evidence type="ECO:0000256" key="1">
    <source>
        <dbReference type="ARBA" id="ARBA00011353"/>
    </source>
</evidence>
<accession>A0A8H4KQN9</accession>
<evidence type="ECO:0000313" key="4">
    <source>
        <dbReference type="EMBL" id="KAF4454286.1"/>
    </source>
</evidence>
<feature type="region of interest" description="Disordered" evidence="2">
    <location>
        <begin position="1"/>
        <end position="80"/>
    </location>
</feature>
<dbReference type="Proteomes" id="UP000605986">
    <property type="component" value="Unassembled WGS sequence"/>
</dbReference>
<dbReference type="InterPro" id="IPR016197">
    <property type="entry name" value="Chromo-like_dom_sf"/>
</dbReference>
<dbReference type="OrthoDB" id="433924at2759"/>
<organism evidence="4 5">
    <name type="scientific">Fusarium austroafricanum</name>
    <dbReference type="NCBI Taxonomy" id="2364996"/>
    <lineage>
        <taxon>Eukaryota</taxon>
        <taxon>Fungi</taxon>
        <taxon>Dikarya</taxon>
        <taxon>Ascomycota</taxon>
        <taxon>Pezizomycotina</taxon>
        <taxon>Sordariomycetes</taxon>
        <taxon>Hypocreomycetidae</taxon>
        <taxon>Hypocreales</taxon>
        <taxon>Nectriaceae</taxon>
        <taxon>Fusarium</taxon>
        <taxon>Fusarium concolor species complex</taxon>
    </lineage>
</organism>
<dbReference type="SUPFAM" id="SSF54160">
    <property type="entry name" value="Chromo domain-like"/>
    <property type="match status" value="2"/>
</dbReference>
<dbReference type="CDD" id="cd00024">
    <property type="entry name" value="CD_CSD"/>
    <property type="match status" value="1"/>
</dbReference>
<protein>
    <recommendedName>
        <fullName evidence="3">Chromo domain-containing protein</fullName>
    </recommendedName>
</protein>
<dbReference type="SMART" id="SM00298">
    <property type="entry name" value="CHROMO"/>
    <property type="match status" value="1"/>
</dbReference>
<dbReference type="Gene3D" id="2.40.50.40">
    <property type="match status" value="1"/>
</dbReference>
<feature type="domain" description="Chromo" evidence="3">
    <location>
        <begin position="113"/>
        <end position="172"/>
    </location>
</feature>
<sequence length="235" mass="27251">MGHIESQAPGALRASDWAQAVRDPSREPPMGSHIARPMARGILRPRVRRSQRNDVATLYRGRNDDGPWEPWQPPVRSDGAPITRQQFKTAARLEVQRRRETQPNPTITRPERYPVERLVDWRIYETNCVEILVEWADGSEDSWEPEEILHLDAPSLVLNFWRRHKGRCSATRLEVHHVLKILEQRTSPTSDGPEYRCQWVGYPASKNHTTWLSWDTVTGIALAQWVEFVCDVNVY</sequence>
<reference evidence="4" key="1">
    <citation type="submission" date="2020-01" db="EMBL/GenBank/DDBJ databases">
        <title>Identification and distribution of gene clusters putatively required for synthesis of sphingolipid metabolism inhibitors in phylogenetically diverse species of the filamentous fungus Fusarium.</title>
        <authorList>
            <person name="Kim H.-S."/>
            <person name="Busman M."/>
            <person name="Brown D.W."/>
            <person name="Divon H."/>
            <person name="Uhlig S."/>
            <person name="Proctor R.H."/>
        </authorList>
    </citation>
    <scope>NUCLEOTIDE SEQUENCE</scope>
    <source>
        <strain evidence="4">NRRL 53441</strain>
    </source>
</reference>
<evidence type="ECO:0000259" key="3">
    <source>
        <dbReference type="PROSITE" id="PS50013"/>
    </source>
</evidence>
<keyword evidence="5" id="KW-1185">Reference proteome</keyword>
<comment type="caution">
    <text evidence="4">The sequence shown here is derived from an EMBL/GenBank/DDBJ whole genome shotgun (WGS) entry which is preliminary data.</text>
</comment>
<evidence type="ECO:0000256" key="2">
    <source>
        <dbReference type="SAM" id="MobiDB-lite"/>
    </source>
</evidence>
<evidence type="ECO:0000313" key="5">
    <source>
        <dbReference type="Proteomes" id="UP000605986"/>
    </source>
</evidence>
<dbReference type="GO" id="GO:0006338">
    <property type="term" value="P:chromatin remodeling"/>
    <property type="evidence" value="ECO:0007669"/>
    <property type="project" value="UniProtKB-ARBA"/>
</dbReference>
<dbReference type="PROSITE" id="PS50013">
    <property type="entry name" value="CHROMO_2"/>
    <property type="match status" value="1"/>
</dbReference>
<name>A0A8H4KQN9_9HYPO</name>
<proteinExistence type="predicted"/>